<feature type="compositionally biased region" description="Basic residues" evidence="1">
    <location>
        <begin position="7"/>
        <end position="23"/>
    </location>
</feature>
<dbReference type="PANTHER" id="PTHR35333">
    <property type="entry name" value="BETA-LACTAMASE"/>
    <property type="match status" value="1"/>
</dbReference>
<evidence type="ECO:0000313" key="5">
    <source>
        <dbReference type="Proteomes" id="UP000325636"/>
    </source>
</evidence>
<dbReference type="PANTHER" id="PTHR35333:SF3">
    <property type="entry name" value="BETA-LACTAMASE-TYPE TRANSPEPTIDASE FOLD CONTAINING PROTEIN"/>
    <property type="match status" value="1"/>
</dbReference>
<feature type="transmembrane region" description="Helical" evidence="2">
    <location>
        <begin position="31"/>
        <end position="51"/>
    </location>
</feature>
<dbReference type="RefSeq" id="WP_150976819.1">
    <property type="nucleotide sequence ID" value="NZ_SRLN01000012.1"/>
</dbReference>
<comment type="caution">
    <text evidence="4">The sequence shown here is derived from an EMBL/GenBank/DDBJ whole genome shotgun (WGS) entry which is preliminary data.</text>
</comment>
<feature type="region of interest" description="Disordered" evidence="1">
    <location>
        <begin position="68"/>
        <end position="108"/>
    </location>
</feature>
<evidence type="ECO:0000256" key="1">
    <source>
        <dbReference type="SAM" id="MobiDB-lite"/>
    </source>
</evidence>
<dbReference type="InterPro" id="IPR012338">
    <property type="entry name" value="Beta-lactam/transpept-like"/>
</dbReference>
<dbReference type="AlphaFoldDB" id="A0A5J5LVL5"/>
<reference evidence="5" key="1">
    <citation type="submission" date="2019-04" db="EMBL/GenBank/DDBJ databases">
        <title>Microviridin 1777: A Toxic Chymotrypsin Inhibitor Discovered by a Metabologenomic Approach.</title>
        <authorList>
            <person name="Sieber S."/>
            <person name="Grendelmeier S.M."/>
            <person name="Harris L.A."/>
            <person name="Mitchell D.A."/>
            <person name="Gademann K."/>
        </authorList>
    </citation>
    <scope>NUCLEOTIDE SEQUENCE [LARGE SCALE GENOMIC DNA]</scope>
    <source>
        <strain evidence="5">EAWAG127a</strain>
    </source>
</reference>
<feature type="domain" description="Beta-lactamase class A catalytic" evidence="3">
    <location>
        <begin position="167"/>
        <end position="398"/>
    </location>
</feature>
<evidence type="ECO:0000313" key="4">
    <source>
        <dbReference type="EMBL" id="KAB0241441.1"/>
    </source>
</evidence>
<accession>A0A5J5LVL5</accession>
<feature type="compositionally biased region" description="Pro residues" evidence="1">
    <location>
        <begin position="89"/>
        <end position="101"/>
    </location>
</feature>
<keyword evidence="2" id="KW-1133">Transmembrane helix</keyword>
<dbReference type="Pfam" id="PF13354">
    <property type="entry name" value="Beta-lactamase2"/>
    <property type="match status" value="1"/>
</dbReference>
<dbReference type="Gene3D" id="3.40.710.10">
    <property type="entry name" value="DD-peptidase/beta-lactamase superfamily"/>
    <property type="match status" value="1"/>
</dbReference>
<gene>
    <name evidence="4" type="ORF">EZJ55_13565</name>
</gene>
<dbReference type="Proteomes" id="UP000325636">
    <property type="component" value="Unassembled WGS sequence"/>
</dbReference>
<dbReference type="GO" id="GO:0046677">
    <property type="term" value="P:response to antibiotic"/>
    <property type="evidence" value="ECO:0007669"/>
    <property type="project" value="InterPro"/>
</dbReference>
<dbReference type="InterPro" id="IPR045155">
    <property type="entry name" value="Beta-lactam_cat"/>
</dbReference>
<evidence type="ECO:0000259" key="3">
    <source>
        <dbReference type="Pfam" id="PF13354"/>
    </source>
</evidence>
<organism evidence="4 5">
    <name type="scientific">Microcystis aeruginosa EAWAG127a</name>
    <dbReference type="NCBI Taxonomy" id="2529855"/>
    <lineage>
        <taxon>Bacteria</taxon>
        <taxon>Bacillati</taxon>
        <taxon>Cyanobacteriota</taxon>
        <taxon>Cyanophyceae</taxon>
        <taxon>Oscillatoriophycideae</taxon>
        <taxon>Chroococcales</taxon>
        <taxon>Microcystaceae</taxon>
        <taxon>Microcystis</taxon>
    </lineage>
</organism>
<keyword evidence="2" id="KW-0812">Transmembrane</keyword>
<protein>
    <recommendedName>
        <fullName evidence="3">Beta-lactamase class A catalytic domain-containing protein</fullName>
    </recommendedName>
</protein>
<dbReference type="GO" id="GO:0030655">
    <property type="term" value="P:beta-lactam antibiotic catabolic process"/>
    <property type="evidence" value="ECO:0007669"/>
    <property type="project" value="InterPro"/>
</dbReference>
<evidence type="ECO:0000256" key="2">
    <source>
        <dbReference type="SAM" id="Phobius"/>
    </source>
</evidence>
<feature type="region of interest" description="Disordered" evidence="1">
    <location>
        <begin position="1"/>
        <end position="23"/>
    </location>
</feature>
<keyword evidence="2" id="KW-0472">Membrane</keyword>
<dbReference type="GO" id="GO:0008800">
    <property type="term" value="F:beta-lactamase activity"/>
    <property type="evidence" value="ECO:0007669"/>
    <property type="project" value="InterPro"/>
</dbReference>
<dbReference type="InterPro" id="IPR000871">
    <property type="entry name" value="Beta-lactam_class-A"/>
</dbReference>
<proteinExistence type="predicted"/>
<name>A0A5J5LVL5_MICAE</name>
<dbReference type="EMBL" id="SRLN01000012">
    <property type="protein sequence ID" value="KAB0241441.1"/>
    <property type="molecule type" value="Genomic_DNA"/>
</dbReference>
<sequence length="429" mass="49755">MNNQKYNPRKRQKRQNRQRQKRQFKRLISSLKSYLSIIIAFIVTVSIAIFMQVNSIHKLSNVNDAPQQNSALEKVEKDNSSQPNKLPNILPPSPSQIPNPHPEFSRSQPQLPSLLTYNVKESHPFYFNSKLQLIVDKIVSLAKSRKLPIDKLSISLINLNSPTCCDYAGYQDQELRYPASIVKLFWLVMLYQQYYDRGLTPKEIPLEKQKIIAKAIEDSDNEAASQILDQITKTESSLKPLPSEQLYQWINQRYLVNEFYQRAGYPYLNISQKTFPISNDITEPIGPDQQIRQIQGKDLPPIRNFLSTYAVARLLGEIAQEQTISPEYSQEIKQLLKRDLNPSKWQRKPFNPIAGFLGESLPRKTEFWAKMGWTFNNRNDAAIISSPNREINYILVIFGDDAAYYQDKRFFPLLSKQVFETSFLRTDSL</sequence>
<dbReference type="SUPFAM" id="SSF56601">
    <property type="entry name" value="beta-lactamase/transpeptidase-like"/>
    <property type="match status" value="1"/>
</dbReference>